<dbReference type="EMBL" id="JABFAF010000008">
    <property type="protein sequence ID" value="MBA0862110.1"/>
    <property type="molecule type" value="Genomic_DNA"/>
</dbReference>
<gene>
    <name evidence="1" type="ORF">Goshw_004491</name>
</gene>
<dbReference type="AlphaFoldDB" id="A0A7J9LTR9"/>
<dbReference type="Proteomes" id="UP000593576">
    <property type="component" value="Unassembled WGS sequence"/>
</dbReference>
<reference evidence="1 2" key="1">
    <citation type="journal article" date="2019" name="Genome Biol. Evol.">
        <title>Insights into the evolution of the New World diploid cottons (Gossypium, subgenus Houzingenia) based on genome sequencing.</title>
        <authorList>
            <person name="Grover C.E."/>
            <person name="Arick M.A. 2nd"/>
            <person name="Thrash A."/>
            <person name="Conover J.L."/>
            <person name="Sanders W.S."/>
            <person name="Peterson D.G."/>
            <person name="Frelichowski J.E."/>
            <person name="Scheffler J.A."/>
            <person name="Scheffler B.E."/>
            <person name="Wendel J.F."/>
        </authorList>
    </citation>
    <scope>NUCLEOTIDE SEQUENCE [LARGE SCALE GENOMIC DNA]</scope>
    <source>
        <strain evidence="1">1</strain>
        <tissue evidence="1">Leaf</tissue>
    </source>
</reference>
<accession>A0A7J9LTR9</accession>
<organism evidence="1 2">
    <name type="scientific">Gossypium schwendimanii</name>
    <name type="common">Cotton</name>
    <dbReference type="NCBI Taxonomy" id="34291"/>
    <lineage>
        <taxon>Eukaryota</taxon>
        <taxon>Viridiplantae</taxon>
        <taxon>Streptophyta</taxon>
        <taxon>Embryophyta</taxon>
        <taxon>Tracheophyta</taxon>
        <taxon>Spermatophyta</taxon>
        <taxon>Magnoliopsida</taxon>
        <taxon>eudicotyledons</taxon>
        <taxon>Gunneridae</taxon>
        <taxon>Pentapetalae</taxon>
        <taxon>rosids</taxon>
        <taxon>malvids</taxon>
        <taxon>Malvales</taxon>
        <taxon>Malvaceae</taxon>
        <taxon>Malvoideae</taxon>
        <taxon>Gossypium</taxon>
    </lineage>
</organism>
<sequence>CPAIGDKADTRAASVPASPLTYRSKSKIFLGLSIGLFASYLGDFDSWSVFSHSTYAFSVSYLPAPLFIQAS</sequence>
<proteinExistence type="predicted"/>
<comment type="caution">
    <text evidence="1">The sequence shown here is derived from an EMBL/GenBank/DDBJ whole genome shotgun (WGS) entry which is preliminary data.</text>
</comment>
<protein>
    <submittedName>
        <fullName evidence="1">Uncharacterized protein</fullName>
    </submittedName>
</protein>
<feature type="non-terminal residue" evidence="1">
    <location>
        <position position="1"/>
    </location>
</feature>
<evidence type="ECO:0000313" key="2">
    <source>
        <dbReference type="Proteomes" id="UP000593576"/>
    </source>
</evidence>
<name>A0A7J9LTR9_GOSSC</name>
<evidence type="ECO:0000313" key="1">
    <source>
        <dbReference type="EMBL" id="MBA0862110.1"/>
    </source>
</evidence>
<keyword evidence="2" id="KW-1185">Reference proteome</keyword>